<sequence>MTFASLRSFGFWSLVVAILTYMTLPTLVVLMTSVNPTEILAFPPEGVSFAWYEKALTYPDFRRAFTNGLIVTSLASTLAVVVGSAFAWLIHRYEFRGRGVLEAVLWSPLIIPHFTLGFGFLLLGGAFKLQQGYVMIVLAHMVLVMPFVTRAVYVSLATIDPNLARAAANLGASPFHVLTRIELPLVLPGMAGGWLIAAVLSLTEFTASLYVTGSRTQTLPVAMYNYIREYADPTVSAVSAMLIITTTLIMFIADRAFGLRRVLAIDTH</sequence>
<dbReference type="GO" id="GO:0005886">
    <property type="term" value="C:plasma membrane"/>
    <property type="evidence" value="ECO:0007669"/>
    <property type="project" value="UniProtKB-SubCell"/>
</dbReference>
<evidence type="ECO:0000256" key="7">
    <source>
        <dbReference type="ARBA" id="ARBA00023136"/>
    </source>
</evidence>
<keyword evidence="11" id="KW-1185">Reference proteome</keyword>
<keyword evidence="7 8" id="KW-0472">Membrane</keyword>
<feature type="transmembrane region" description="Helical" evidence="8">
    <location>
        <begin position="69"/>
        <end position="91"/>
    </location>
</feature>
<dbReference type="SUPFAM" id="SSF161098">
    <property type="entry name" value="MetI-like"/>
    <property type="match status" value="1"/>
</dbReference>
<evidence type="ECO:0000256" key="6">
    <source>
        <dbReference type="ARBA" id="ARBA00022989"/>
    </source>
</evidence>
<reference evidence="10 11" key="1">
    <citation type="submission" date="2019-03" db="EMBL/GenBank/DDBJ databases">
        <title>Genomic Encyclopedia of Type Strains, Phase IV (KMG-IV): sequencing the most valuable type-strain genomes for metagenomic binning, comparative biology and taxonomic classification.</title>
        <authorList>
            <person name="Goeker M."/>
        </authorList>
    </citation>
    <scope>NUCLEOTIDE SEQUENCE [LARGE SCALE GENOMIC DNA]</scope>
    <source>
        <strain evidence="10 11">DSM 101</strain>
    </source>
</reference>
<dbReference type="EMBL" id="SMFY01000001">
    <property type="protein sequence ID" value="TCK30906.1"/>
    <property type="molecule type" value="Genomic_DNA"/>
</dbReference>
<keyword evidence="3" id="KW-1003">Cell membrane</keyword>
<proteinExistence type="inferred from homology"/>
<evidence type="ECO:0000256" key="4">
    <source>
        <dbReference type="ARBA" id="ARBA00022519"/>
    </source>
</evidence>
<feature type="transmembrane region" description="Helical" evidence="8">
    <location>
        <begin position="103"/>
        <end position="127"/>
    </location>
</feature>
<evidence type="ECO:0000256" key="1">
    <source>
        <dbReference type="ARBA" id="ARBA00004429"/>
    </source>
</evidence>
<evidence type="ECO:0000256" key="2">
    <source>
        <dbReference type="ARBA" id="ARBA00022448"/>
    </source>
</evidence>
<comment type="similarity">
    <text evidence="8">Belongs to the binding-protein-dependent transport system permease family.</text>
</comment>
<dbReference type="PANTHER" id="PTHR43357:SF4">
    <property type="entry name" value="INNER MEMBRANE ABC TRANSPORTER PERMEASE PROTEIN YDCV"/>
    <property type="match status" value="1"/>
</dbReference>
<gene>
    <name evidence="10" type="ORF">EV667_1010</name>
</gene>
<feature type="transmembrane region" description="Helical" evidence="8">
    <location>
        <begin position="12"/>
        <end position="34"/>
    </location>
</feature>
<evidence type="ECO:0000256" key="3">
    <source>
        <dbReference type="ARBA" id="ARBA00022475"/>
    </source>
</evidence>
<dbReference type="RefSeq" id="WP_131834175.1">
    <property type="nucleotide sequence ID" value="NZ_SMFY01000001.1"/>
</dbReference>
<comment type="subcellular location">
    <subcellularLocation>
        <location evidence="1">Cell inner membrane</location>
        <topology evidence="1">Multi-pass membrane protein</topology>
    </subcellularLocation>
    <subcellularLocation>
        <location evidence="8">Cell membrane</location>
        <topology evidence="8">Multi-pass membrane protein</topology>
    </subcellularLocation>
</comment>
<keyword evidence="4" id="KW-0997">Cell inner membrane</keyword>
<comment type="caution">
    <text evidence="10">The sequence shown here is derived from an EMBL/GenBank/DDBJ whole genome shotgun (WGS) entry which is preliminary data.</text>
</comment>
<organism evidence="10 11">
    <name type="scientific">Ancylobacter aquaticus</name>
    <dbReference type="NCBI Taxonomy" id="100"/>
    <lineage>
        <taxon>Bacteria</taxon>
        <taxon>Pseudomonadati</taxon>
        <taxon>Pseudomonadota</taxon>
        <taxon>Alphaproteobacteria</taxon>
        <taxon>Hyphomicrobiales</taxon>
        <taxon>Xanthobacteraceae</taxon>
        <taxon>Ancylobacter</taxon>
    </lineage>
</organism>
<dbReference type="InterPro" id="IPR035906">
    <property type="entry name" value="MetI-like_sf"/>
</dbReference>
<evidence type="ECO:0000256" key="8">
    <source>
        <dbReference type="RuleBase" id="RU363032"/>
    </source>
</evidence>
<keyword evidence="5 8" id="KW-0812">Transmembrane</keyword>
<dbReference type="Proteomes" id="UP000295030">
    <property type="component" value="Unassembled WGS sequence"/>
</dbReference>
<evidence type="ECO:0000313" key="11">
    <source>
        <dbReference type="Proteomes" id="UP000295030"/>
    </source>
</evidence>
<dbReference type="GO" id="GO:0055085">
    <property type="term" value="P:transmembrane transport"/>
    <property type="evidence" value="ECO:0007669"/>
    <property type="project" value="InterPro"/>
</dbReference>
<keyword evidence="6 8" id="KW-1133">Transmembrane helix</keyword>
<feature type="transmembrane region" description="Helical" evidence="8">
    <location>
        <begin position="185"/>
        <end position="210"/>
    </location>
</feature>
<evidence type="ECO:0000256" key="5">
    <source>
        <dbReference type="ARBA" id="ARBA00022692"/>
    </source>
</evidence>
<feature type="transmembrane region" description="Helical" evidence="8">
    <location>
        <begin position="230"/>
        <end position="253"/>
    </location>
</feature>
<protein>
    <submittedName>
        <fullName evidence="10">Putative spermidine/putrescine transport system permease protein</fullName>
    </submittedName>
</protein>
<dbReference type="PROSITE" id="PS50928">
    <property type="entry name" value="ABC_TM1"/>
    <property type="match status" value="1"/>
</dbReference>
<accession>A0A4V2PK40</accession>
<dbReference type="InterPro" id="IPR000515">
    <property type="entry name" value="MetI-like"/>
</dbReference>
<dbReference type="CDD" id="cd06261">
    <property type="entry name" value="TM_PBP2"/>
    <property type="match status" value="1"/>
</dbReference>
<evidence type="ECO:0000259" key="9">
    <source>
        <dbReference type="PROSITE" id="PS50928"/>
    </source>
</evidence>
<feature type="domain" description="ABC transmembrane type-1" evidence="9">
    <location>
        <begin position="65"/>
        <end position="253"/>
    </location>
</feature>
<dbReference type="Pfam" id="PF00528">
    <property type="entry name" value="BPD_transp_1"/>
    <property type="match status" value="1"/>
</dbReference>
<evidence type="ECO:0000313" key="10">
    <source>
        <dbReference type="EMBL" id="TCK30906.1"/>
    </source>
</evidence>
<dbReference type="OrthoDB" id="9815533at2"/>
<dbReference type="PANTHER" id="PTHR43357">
    <property type="entry name" value="INNER MEMBRANE ABC TRANSPORTER PERMEASE PROTEIN YDCV"/>
    <property type="match status" value="1"/>
</dbReference>
<keyword evidence="2 8" id="KW-0813">Transport</keyword>
<name>A0A4V2PK40_ANCAQ</name>
<dbReference type="Gene3D" id="1.10.3720.10">
    <property type="entry name" value="MetI-like"/>
    <property type="match status" value="1"/>
</dbReference>
<dbReference type="AlphaFoldDB" id="A0A4V2PK40"/>
<feature type="transmembrane region" description="Helical" evidence="8">
    <location>
        <begin position="133"/>
        <end position="153"/>
    </location>
</feature>